<evidence type="ECO:0000313" key="4">
    <source>
        <dbReference type="EMBL" id="MXR50536.1"/>
    </source>
</evidence>
<dbReference type="Gene3D" id="3.10.580.10">
    <property type="entry name" value="CBS-domain"/>
    <property type="match status" value="1"/>
</dbReference>
<dbReference type="PANTHER" id="PTHR43080">
    <property type="entry name" value="CBS DOMAIN-CONTAINING PROTEIN CBSX3, MITOCHONDRIAL"/>
    <property type="match status" value="1"/>
</dbReference>
<dbReference type="AlphaFoldDB" id="A0A6B0T2R7"/>
<comment type="caution">
    <text evidence="4">The sequence shown here is derived from an EMBL/GenBank/DDBJ whole genome shotgun (WGS) entry which is preliminary data.</text>
</comment>
<organism evidence="4 5">
    <name type="scientific">Halovenus carboxidivorans</name>
    <dbReference type="NCBI Taxonomy" id="2692199"/>
    <lineage>
        <taxon>Archaea</taxon>
        <taxon>Methanobacteriati</taxon>
        <taxon>Methanobacteriota</taxon>
        <taxon>Stenosarchaea group</taxon>
        <taxon>Halobacteria</taxon>
        <taxon>Halobacteriales</taxon>
        <taxon>Haloarculaceae</taxon>
        <taxon>Halovenus</taxon>
    </lineage>
</organism>
<dbReference type="RefSeq" id="WP_159762658.1">
    <property type="nucleotide sequence ID" value="NZ_WUUT01000001.1"/>
</dbReference>
<dbReference type="SUPFAM" id="SSF54631">
    <property type="entry name" value="CBS-domain pair"/>
    <property type="match status" value="1"/>
</dbReference>
<dbReference type="PANTHER" id="PTHR43080:SF2">
    <property type="entry name" value="CBS DOMAIN-CONTAINING PROTEIN"/>
    <property type="match status" value="1"/>
</dbReference>
<name>A0A6B0T2R7_9EURY</name>
<evidence type="ECO:0000256" key="2">
    <source>
        <dbReference type="PROSITE-ProRule" id="PRU00703"/>
    </source>
</evidence>
<accession>A0A6B0T2R7</accession>
<dbReference type="Pfam" id="PF00571">
    <property type="entry name" value="CBS"/>
    <property type="match status" value="2"/>
</dbReference>
<keyword evidence="5" id="KW-1185">Reference proteome</keyword>
<evidence type="ECO:0000256" key="1">
    <source>
        <dbReference type="ARBA" id="ARBA00023122"/>
    </source>
</evidence>
<proteinExistence type="predicted"/>
<dbReference type="InterPro" id="IPR000644">
    <property type="entry name" value="CBS_dom"/>
</dbReference>
<dbReference type="InterPro" id="IPR046342">
    <property type="entry name" value="CBS_dom_sf"/>
</dbReference>
<sequence>MEWEDIDVRAAMSTPVREAEGTTAVTEAARILCEERIGSVLVRGTPDGIITDTDIVRAVKNGRDPETTAIAELKSSPVITVPVEAQLQEGAELMSEHGVKKLVVTDGGEYVGVVTTTDLVEQVTPELGEIISVFATD</sequence>
<dbReference type="InterPro" id="IPR051257">
    <property type="entry name" value="Diverse_CBS-Domain"/>
</dbReference>
<dbReference type="EMBL" id="WUUT01000001">
    <property type="protein sequence ID" value="MXR50536.1"/>
    <property type="molecule type" value="Genomic_DNA"/>
</dbReference>
<dbReference type="OrthoDB" id="43333at2157"/>
<evidence type="ECO:0000313" key="5">
    <source>
        <dbReference type="Proteomes" id="UP000466535"/>
    </source>
</evidence>
<reference evidence="4 5" key="1">
    <citation type="submission" date="2019-12" db="EMBL/GenBank/DDBJ databases">
        <title>Isolation and characterization of three novel carbon monoxide-oxidizing members of Halobacteria from salione crusts and soils.</title>
        <authorList>
            <person name="Myers M.R."/>
            <person name="King G.M."/>
        </authorList>
    </citation>
    <scope>NUCLEOTIDE SEQUENCE [LARGE SCALE GENOMIC DNA]</scope>
    <source>
        <strain evidence="4 5">WSH3</strain>
    </source>
</reference>
<feature type="domain" description="CBS" evidence="3">
    <location>
        <begin position="74"/>
        <end position="130"/>
    </location>
</feature>
<dbReference type="SMART" id="SM00116">
    <property type="entry name" value="CBS"/>
    <property type="match status" value="2"/>
</dbReference>
<keyword evidence="1 2" id="KW-0129">CBS domain</keyword>
<dbReference type="PROSITE" id="PS51371">
    <property type="entry name" value="CBS"/>
    <property type="match status" value="1"/>
</dbReference>
<protein>
    <submittedName>
        <fullName evidence="4">CBS domain-containing protein</fullName>
    </submittedName>
</protein>
<evidence type="ECO:0000259" key="3">
    <source>
        <dbReference type="PROSITE" id="PS51371"/>
    </source>
</evidence>
<dbReference type="Proteomes" id="UP000466535">
    <property type="component" value="Unassembled WGS sequence"/>
</dbReference>
<gene>
    <name evidence="4" type="ORF">GRX03_02795</name>
</gene>